<gene>
    <name evidence="2" type="ORF">Ga0061063_1562</name>
</gene>
<reference evidence="3" key="1">
    <citation type="submission" date="2015-08" db="EMBL/GenBank/DDBJ databases">
        <authorList>
            <person name="Varghese N."/>
        </authorList>
    </citation>
    <scope>NUCLEOTIDE SEQUENCE [LARGE SCALE GENOMIC DNA]</scope>
    <source>
        <strain evidence="3">DSM 17901</strain>
    </source>
</reference>
<feature type="transmembrane region" description="Helical" evidence="1">
    <location>
        <begin position="41"/>
        <end position="61"/>
    </location>
</feature>
<evidence type="ECO:0000313" key="2">
    <source>
        <dbReference type="EMBL" id="CUA83075.1"/>
    </source>
</evidence>
<keyword evidence="3" id="KW-1185">Reference proteome</keyword>
<feature type="transmembrane region" description="Helical" evidence="1">
    <location>
        <begin position="108"/>
        <end position="127"/>
    </location>
</feature>
<keyword evidence="1" id="KW-0812">Transmembrane</keyword>
<dbReference type="PANTHER" id="PTHR42709">
    <property type="entry name" value="ALKALINE PHOSPHATASE LIKE PROTEIN"/>
    <property type="match status" value="1"/>
</dbReference>
<evidence type="ECO:0000256" key="1">
    <source>
        <dbReference type="SAM" id="Phobius"/>
    </source>
</evidence>
<proteinExistence type="predicted"/>
<keyword evidence="1" id="KW-0472">Membrane</keyword>
<evidence type="ECO:0000313" key="3">
    <source>
        <dbReference type="Proteomes" id="UP000243535"/>
    </source>
</evidence>
<feature type="transmembrane region" description="Helical" evidence="1">
    <location>
        <begin position="82"/>
        <end position="102"/>
    </location>
</feature>
<accession>A0A0K6GWY8</accession>
<dbReference type="EMBL" id="CYHA01000003">
    <property type="protein sequence ID" value="CUA83075.1"/>
    <property type="molecule type" value="Genomic_DNA"/>
</dbReference>
<dbReference type="OrthoDB" id="5419086at2"/>
<keyword evidence="1" id="KW-1133">Transmembrane helix</keyword>
<organism evidence="2 3">
    <name type="scientific">Gulbenkiania indica</name>
    <dbReference type="NCBI Taxonomy" id="375574"/>
    <lineage>
        <taxon>Bacteria</taxon>
        <taxon>Pseudomonadati</taxon>
        <taxon>Pseudomonadota</taxon>
        <taxon>Betaproteobacteria</taxon>
        <taxon>Neisseriales</taxon>
        <taxon>Chromobacteriaceae</taxon>
        <taxon>Gulbenkiania</taxon>
    </lineage>
</organism>
<dbReference type="PANTHER" id="PTHR42709:SF4">
    <property type="entry name" value="INNER MEMBRANE PROTEIN YQAA"/>
    <property type="match status" value="1"/>
</dbReference>
<dbReference type="AlphaFoldDB" id="A0A0K6GWY8"/>
<dbReference type="InterPro" id="IPR051311">
    <property type="entry name" value="DedA_domain"/>
</dbReference>
<dbReference type="STRING" id="375574.GCA_001418035_01351"/>
<name>A0A0K6GWY8_9NEIS</name>
<sequence length="136" mass="14653">MDPIPAALAGVALSAFVSATLLPGNSEIALGAFVHAWPAWMWSAWLVATLANGAGSLVSYGMGRMVPPRPLPARTAQAFRRFGPSVLFLAWVPFIGDALPLAAGWLRLPWLSSAVWILLGKGVRYFVLIRLVEAWQ</sequence>
<protein>
    <submittedName>
        <fullName evidence="2">Uncharacterized membrane protein YqaA, SNARE-associated domain</fullName>
    </submittedName>
</protein>
<dbReference type="Proteomes" id="UP000243535">
    <property type="component" value="Unassembled WGS sequence"/>
</dbReference>